<proteinExistence type="predicted"/>
<reference evidence="2 3" key="1">
    <citation type="submission" date="2019-04" db="EMBL/GenBank/DDBJ databases">
        <title>Annotation for the trematode Fasciola gigantica.</title>
        <authorList>
            <person name="Choi Y.-J."/>
        </authorList>
    </citation>
    <scope>NUCLEOTIDE SEQUENCE [LARGE SCALE GENOMIC DNA]</scope>
    <source>
        <strain evidence="2">Uganda_cow_1</strain>
    </source>
</reference>
<keyword evidence="3" id="KW-1185">Reference proteome</keyword>
<evidence type="ECO:0000313" key="3">
    <source>
        <dbReference type="Proteomes" id="UP000316759"/>
    </source>
</evidence>
<dbReference type="EMBL" id="SUNJ01011931">
    <property type="protein sequence ID" value="TPP58517.1"/>
    <property type="molecule type" value="Genomic_DNA"/>
</dbReference>
<accession>A0A504YKK4</accession>
<sequence length="166" mass="18382">MFRKDLCATPSGFFDGPSAESIKKRFKHPHQSPSASENLVEENKASRSIDNRHPPDKMDEQTEAWTQLLGSDVTAGLASGATVFCPRTDLLGIITNWRDKVLELHSARSALEALTATTSPHTWYSAPVRLSRCPHLKTRHPSASIRTCPETLCRVTKGMCSYGPLY</sequence>
<evidence type="ECO:0000313" key="2">
    <source>
        <dbReference type="EMBL" id="TPP58517.1"/>
    </source>
</evidence>
<feature type="region of interest" description="Disordered" evidence="1">
    <location>
        <begin position="17"/>
        <end position="60"/>
    </location>
</feature>
<dbReference type="Proteomes" id="UP000316759">
    <property type="component" value="Unassembled WGS sequence"/>
</dbReference>
<evidence type="ECO:0000256" key="1">
    <source>
        <dbReference type="SAM" id="MobiDB-lite"/>
    </source>
</evidence>
<protein>
    <submittedName>
        <fullName evidence="2">Uncharacterized protein</fullName>
    </submittedName>
</protein>
<organism evidence="2 3">
    <name type="scientific">Fasciola gigantica</name>
    <name type="common">Giant liver fluke</name>
    <dbReference type="NCBI Taxonomy" id="46835"/>
    <lineage>
        <taxon>Eukaryota</taxon>
        <taxon>Metazoa</taxon>
        <taxon>Spiralia</taxon>
        <taxon>Lophotrochozoa</taxon>
        <taxon>Platyhelminthes</taxon>
        <taxon>Trematoda</taxon>
        <taxon>Digenea</taxon>
        <taxon>Plagiorchiida</taxon>
        <taxon>Echinostomata</taxon>
        <taxon>Echinostomatoidea</taxon>
        <taxon>Fasciolidae</taxon>
        <taxon>Fasciola</taxon>
    </lineage>
</organism>
<dbReference type="OrthoDB" id="6271741at2759"/>
<feature type="compositionally biased region" description="Basic and acidic residues" evidence="1">
    <location>
        <begin position="41"/>
        <end position="60"/>
    </location>
</feature>
<name>A0A504YKK4_FASGI</name>
<gene>
    <name evidence="2" type="ORF">FGIG_11886</name>
</gene>
<dbReference type="AlphaFoldDB" id="A0A504YKK4"/>
<comment type="caution">
    <text evidence="2">The sequence shown here is derived from an EMBL/GenBank/DDBJ whole genome shotgun (WGS) entry which is preliminary data.</text>
</comment>